<sequence length="67" mass="7220">MTPDLGAATWRKSSYSNLDGGQCVLVADNLPGIVPVRDSKNPEGPVLIFQNDAWSTFIAGLKKKAEM</sequence>
<proteinExistence type="predicted"/>
<dbReference type="EMBL" id="CP019458">
    <property type="protein sequence ID" value="AQA16134.1"/>
    <property type="molecule type" value="Genomic_DNA"/>
</dbReference>
<name>A0ABN4WK78_9ACTN</name>
<evidence type="ECO:0000313" key="3">
    <source>
        <dbReference type="Proteomes" id="UP000187851"/>
    </source>
</evidence>
<dbReference type="Proteomes" id="UP000187851">
    <property type="component" value="Chromosome"/>
</dbReference>
<gene>
    <name evidence="2" type="ORF">BV401_11780</name>
</gene>
<dbReference type="InterPro" id="IPR007278">
    <property type="entry name" value="DUF397"/>
</dbReference>
<feature type="domain" description="DUF397" evidence="1">
    <location>
        <begin position="8"/>
        <end position="62"/>
    </location>
</feature>
<organism evidence="2 3">
    <name type="scientific">Streptomyces autolyticus</name>
    <dbReference type="NCBI Taxonomy" id="75293"/>
    <lineage>
        <taxon>Bacteria</taxon>
        <taxon>Bacillati</taxon>
        <taxon>Actinomycetota</taxon>
        <taxon>Actinomycetes</taxon>
        <taxon>Kitasatosporales</taxon>
        <taxon>Streptomycetaceae</taxon>
        <taxon>Streptomyces</taxon>
    </lineage>
</organism>
<reference evidence="2 3" key="1">
    <citation type="journal article" date="2017" name="J. Biotechnol.">
        <title>The complete genome sequence of Streptomyces autolyticus CGMCC 0516, the producer of geldanamycin, autolytimycin, reblastatin and elaiophylin.</title>
        <authorList>
            <person name="Yin M."/>
            <person name="Jiang M."/>
            <person name="Ren Z."/>
            <person name="Dong Y."/>
            <person name="Lu T."/>
        </authorList>
    </citation>
    <scope>NUCLEOTIDE SEQUENCE [LARGE SCALE GENOMIC DNA]</scope>
    <source>
        <strain evidence="2 3">CGMCC0516</strain>
    </source>
</reference>
<dbReference type="Pfam" id="PF04149">
    <property type="entry name" value="DUF397"/>
    <property type="match status" value="1"/>
</dbReference>
<evidence type="ECO:0000313" key="2">
    <source>
        <dbReference type="EMBL" id="AQA16134.1"/>
    </source>
</evidence>
<evidence type="ECO:0000259" key="1">
    <source>
        <dbReference type="Pfam" id="PF04149"/>
    </source>
</evidence>
<protein>
    <submittedName>
        <fullName evidence="2">DUF397 domain-containing protein</fullName>
    </submittedName>
</protein>
<accession>A0ABN4WK78</accession>
<keyword evidence="3" id="KW-1185">Reference proteome</keyword>